<dbReference type="Pfam" id="PF00041">
    <property type="entry name" value="fn3"/>
    <property type="match status" value="1"/>
</dbReference>
<dbReference type="Proteomes" id="UP001239994">
    <property type="component" value="Unassembled WGS sequence"/>
</dbReference>
<dbReference type="InterPro" id="IPR003961">
    <property type="entry name" value="FN3_dom"/>
</dbReference>
<keyword evidence="4" id="KW-0732">Signal</keyword>
<dbReference type="InterPro" id="IPR007110">
    <property type="entry name" value="Ig-like_dom"/>
</dbReference>
<dbReference type="SUPFAM" id="SSF48726">
    <property type="entry name" value="Immunoglobulin"/>
    <property type="match status" value="1"/>
</dbReference>
<dbReference type="InterPro" id="IPR013151">
    <property type="entry name" value="Immunoglobulin_dom"/>
</dbReference>
<evidence type="ECO:0000313" key="8">
    <source>
        <dbReference type="Proteomes" id="UP001239994"/>
    </source>
</evidence>
<keyword evidence="2" id="KW-0393">Immunoglobulin domain</keyword>
<dbReference type="Gene3D" id="2.60.40.10">
    <property type="entry name" value="Immunoglobulins"/>
    <property type="match status" value="3"/>
</dbReference>
<evidence type="ECO:0000313" key="7">
    <source>
        <dbReference type="EMBL" id="KAK1800576.1"/>
    </source>
</evidence>
<evidence type="ECO:0000256" key="1">
    <source>
        <dbReference type="ARBA" id="ARBA00010890"/>
    </source>
</evidence>
<evidence type="ECO:0000259" key="6">
    <source>
        <dbReference type="PROSITE" id="PS50853"/>
    </source>
</evidence>
<feature type="transmembrane region" description="Helical" evidence="3">
    <location>
        <begin position="319"/>
        <end position="345"/>
    </location>
</feature>
<dbReference type="InterPro" id="IPR053073">
    <property type="entry name" value="IL11/IL27_subunit_beta"/>
</dbReference>
<evidence type="ECO:0000256" key="2">
    <source>
        <dbReference type="ARBA" id="ARBA00023319"/>
    </source>
</evidence>
<dbReference type="EMBL" id="JAROKS010000010">
    <property type="protein sequence ID" value="KAK1800576.1"/>
    <property type="molecule type" value="Genomic_DNA"/>
</dbReference>
<feature type="domain" description="Ig-like" evidence="5">
    <location>
        <begin position="2"/>
        <end position="95"/>
    </location>
</feature>
<dbReference type="PANTHER" id="PTHR48483:SF2">
    <property type="entry name" value="INTERLEUKIN-27 SUBUNIT BETA"/>
    <property type="match status" value="1"/>
</dbReference>
<dbReference type="CDD" id="cd00063">
    <property type="entry name" value="FN3"/>
    <property type="match status" value="1"/>
</dbReference>
<keyword evidence="3" id="KW-0472">Membrane</keyword>
<dbReference type="PROSITE" id="PS50835">
    <property type="entry name" value="IG_LIKE"/>
    <property type="match status" value="1"/>
</dbReference>
<dbReference type="SUPFAM" id="SSF49265">
    <property type="entry name" value="Fibronectin type III"/>
    <property type="match status" value="2"/>
</dbReference>
<dbReference type="InterPro" id="IPR013783">
    <property type="entry name" value="Ig-like_fold"/>
</dbReference>
<sequence length="380" mass="42204">MPGLSSRPGGLVVIGILTLSFVHINSEIWSNEGEPVADVQFGHLGSSITLACGAASHGSPVQWWHNGSSVQPRRTSGEALTLLNTTRSMEGNYSCHEQSGALLQTVRLRLGYPPGHLRVSCQVPSHSRIICSWMQIVATHLPTEYISSYRVDNGWPESCKQELAGVNECTISNPQFWGNRHIVNITEVNPLGSMSTFTKVDVLKNLKPDVPEALSTLEVEGQPTQLLVQWKAPVSWSDDIAFPLKFELQYRPVGSNLWSKLETEDTSVTIMDAMVGQLHHIQVRAQDAFINHSQWSEWSHMVQGRPWSKMSPENESLSLLLIISLFAAAMVAVVSTITLLLWLALTFSALIGFHHRESSPLPLQHCQSRIFTILSFSYRC</sequence>
<dbReference type="InterPro" id="IPR036179">
    <property type="entry name" value="Ig-like_dom_sf"/>
</dbReference>
<comment type="caution">
    <text evidence="7">The sequence shown here is derived from an EMBL/GenBank/DDBJ whole genome shotgun (WGS) entry which is preliminary data.</text>
</comment>
<feature type="chain" id="PRO_5042293865" description="Interleukin 11 receptor, alpha" evidence="4">
    <location>
        <begin position="27"/>
        <end position="380"/>
    </location>
</feature>
<dbReference type="Pfam" id="PF00047">
    <property type="entry name" value="ig"/>
    <property type="match status" value="1"/>
</dbReference>
<comment type="similarity">
    <text evidence="1">Belongs to the type I cytokine receptor family. Type 3 subfamily.</text>
</comment>
<keyword evidence="3" id="KW-0812">Transmembrane</keyword>
<feature type="signal peptide" evidence="4">
    <location>
        <begin position="1"/>
        <end position="26"/>
    </location>
</feature>
<keyword evidence="8" id="KW-1185">Reference proteome</keyword>
<proteinExistence type="inferred from homology"/>
<protein>
    <recommendedName>
        <fullName evidence="9">Interleukin 11 receptor, alpha</fullName>
    </recommendedName>
</protein>
<reference evidence="7" key="1">
    <citation type="submission" date="2023-03" db="EMBL/GenBank/DDBJ databases">
        <title>Electrophorus voltai genome.</title>
        <authorList>
            <person name="Bian C."/>
        </authorList>
    </citation>
    <scope>NUCLEOTIDE SEQUENCE</scope>
    <source>
        <strain evidence="7">CB-2022</strain>
        <tissue evidence="7">Muscle</tissue>
    </source>
</reference>
<name>A0AAD8ZLU6_9TELE</name>
<dbReference type="InterPro" id="IPR036116">
    <property type="entry name" value="FN3_sf"/>
</dbReference>
<gene>
    <name evidence="7" type="ORF">P4O66_005784</name>
</gene>
<dbReference type="InterPro" id="IPR003598">
    <property type="entry name" value="Ig_sub2"/>
</dbReference>
<evidence type="ECO:0000259" key="5">
    <source>
        <dbReference type="PROSITE" id="PS50835"/>
    </source>
</evidence>
<evidence type="ECO:0008006" key="9">
    <source>
        <dbReference type="Google" id="ProtNLM"/>
    </source>
</evidence>
<dbReference type="SMART" id="SM00408">
    <property type="entry name" value="IGc2"/>
    <property type="match status" value="1"/>
</dbReference>
<organism evidence="7 8">
    <name type="scientific">Electrophorus voltai</name>
    <dbReference type="NCBI Taxonomy" id="2609070"/>
    <lineage>
        <taxon>Eukaryota</taxon>
        <taxon>Metazoa</taxon>
        <taxon>Chordata</taxon>
        <taxon>Craniata</taxon>
        <taxon>Vertebrata</taxon>
        <taxon>Euteleostomi</taxon>
        <taxon>Actinopterygii</taxon>
        <taxon>Neopterygii</taxon>
        <taxon>Teleostei</taxon>
        <taxon>Ostariophysi</taxon>
        <taxon>Gymnotiformes</taxon>
        <taxon>Gymnotoidei</taxon>
        <taxon>Gymnotidae</taxon>
        <taxon>Electrophorus</taxon>
    </lineage>
</organism>
<keyword evidence="3" id="KW-1133">Transmembrane helix</keyword>
<dbReference type="AlphaFoldDB" id="A0AAD8ZLU6"/>
<evidence type="ECO:0000256" key="4">
    <source>
        <dbReference type="SAM" id="SignalP"/>
    </source>
</evidence>
<dbReference type="PANTHER" id="PTHR48483">
    <property type="entry name" value="INTERLEUKIN-27 SUBUNIT BETA"/>
    <property type="match status" value="1"/>
</dbReference>
<feature type="domain" description="Fibronectin type-III" evidence="6">
    <location>
        <begin position="210"/>
        <end position="307"/>
    </location>
</feature>
<dbReference type="PROSITE" id="PS50853">
    <property type="entry name" value="FN3"/>
    <property type="match status" value="1"/>
</dbReference>
<evidence type="ECO:0000256" key="3">
    <source>
        <dbReference type="SAM" id="Phobius"/>
    </source>
</evidence>
<accession>A0AAD8ZLU6</accession>